<proteinExistence type="predicted"/>
<evidence type="ECO:0000313" key="2">
    <source>
        <dbReference type="EMBL" id="BAY67532.1"/>
    </source>
</evidence>
<keyword evidence="1" id="KW-0812">Transmembrane</keyword>
<accession>A0A1Z4KEZ3</accession>
<organism evidence="2 3">
    <name type="scientific">Trichormus variabilis NIES-23</name>
    <dbReference type="NCBI Taxonomy" id="1973479"/>
    <lineage>
        <taxon>Bacteria</taxon>
        <taxon>Bacillati</taxon>
        <taxon>Cyanobacteriota</taxon>
        <taxon>Cyanophyceae</taxon>
        <taxon>Nostocales</taxon>
        <taxon>Nostocaceae</taxon>
        <taxon>Trichormus</taxon>
    </lineage>
</organism>
<dbReference type="AlphaFoldDB" id="A0A1Z4KEZ3"/>
<reference evidence="2 3" key="1">
    <citation type="submission" date="2017-06" db="EMBL/GenBank/DDBJ databases">
        <title>Genome sequencing of cyanobaciteial culture collection at National Institute for Environmental Studies (NIES).</title>
        <authorList>
            <person name="Hirose Y."/>
            <person name="Shimura Y."/>
            <person name="Fujisawa T."/>
            <person name="Nakamura Y."/>
            <person name="Kawachi M."/>
        </authorList>
    </citation>
    <scope>NUCLEOTIDE SEQUENCE [LARGE SCALE GENOMIC DNA]</scope>
    <source>
        <strain evidence="2 3">NIES-23</strain>
    </source>
</reference>
<keyword evidence="1" id="KW-0472">Membrane</keyword>
<dbReference type="EMBL" id="AP018216">
    <property type="protein sequence ID" value="BAY67532.1"/>
    <property type="molecule type" value="Genomic_DNA"/>
</dbReference>
<feature type="transmembrane region" description="Helical" evidence="1">
    <location>
        <begin position="29"/>
        <end position="51"/>
    </location>
</feature>
<dbReference type="Proteomes" id="UP000217507">
    <property type="component" value="Chromosome"/>
</dbReference>
<gene>
    <name evidence="2" type="ORF">NIES23_03060</name>
</gene>
<protein>
    <submittedName>
        <fullName evidence="2">Uncharacterized protein</fullName>
    </submittedName>
</protein>
<evidence type="ECO:0000313" key="3">
    <source>
        <dbReference type="Proteomes" id="UP000217507"/>
    </source>
</evidence>
<evidence type="ECO:0000256" key="1">
    <source>
        <dbReference type="SAM" id="Phobius"/>
    </source>
</evidence>
<keyword evidence="1" id="KW-1133">Transmembrane helix</keyword>
<sequence>MVMVVFIYVLIDSLDLNKVKTVKYPNTKIYQVLITNMTGFYLVAIATKYLIETLLCNFCT</sequence>
<name>A0A1Z4KEZ3_ANAVA</name>